<dbReference type="PROSITE" id="PS51257">
    <property type="entry name" value="PROKAR_LIPOPROTEIN"/>
    <property type="match status" value="1"/>
</dbReference>
<dbReference type="RefSeq" id="WP_252115225.1">
    <property type="nucleotide sequence ID" value="NZ_JAMSHT010000001.1"/>
</dbReference>
<reference evidence="3" key="1">
    <citation type="submission" date="2022-06" db="EMBL/GenBank/DDBJ databases">
        <title>Sphingomicrobium sedimins sp. nov., a marine bacterium isolated from tidal flat.</title>
        <authorList>
            <person name="Kim C.-H."/>
            <person name="Yoo Y."/>
            <person name="Kim J.-J."/>
        </authorList>
    </citation>
    <scope>NUCLEOTIDE SEQUENCE</scope>
    <source>
        <strain evidence="3">GRR-S6-50</strain>
    </source>
</reference>
<dbReference type="Proteomes" id="UP001155128">
    <property type="component" value="Unassembled WGS sequence"/>
</dbReference>
<comment type="similarity">
    <text evidence="1 2">Belongs to the outer membrane factor (OMF) (TC 1.B.17) family.</text>
</comment>
<feature type="signal peptide" evidence="2">
    <location>
        <begin position="1"/>
        <end position="19"/>
    </location>
</feature>
<name>A0A9X2EK94_9SPHN</name>
<gene>
    <name evidence="3" type="ORF">NDO55_11160</name>
</gene>
<keyword evidence="2" id="KW-0472">Membrane</keyword>
<accession>A0A9X2EK94</accession>
<evidence type="ECO:0000313" key="4">
    <source>
        <dbReference type="Proteomes" id="UP001155128"/>
    </source>
</evidence>
<dbReference type="Gene3D" id="2.20.200.10">
    <property type="entry name" value="Outer membrane efflux proteins (OEP)"/>
    <property type="match status" value="1"/>
</dbReference>
<dbReference type="NCBIfam" id="TIGR01845">
    <property type="entry name" value="outer_NodT"/>
    <property type="match status" value="1"/>
</dbReference>
<evidence type="ECO:0000256" key="2">
    <source>
        <dbReference type="RuleBase" id="RU362097"/>
    </source>
</evidence>
<protein>
    <submittedName>
        <fullName evidence="3">Efflux transporter outer membrane subunit</fullName>
    </submittedName>
</protein>
<evidence type="ECO:0000313" key="3">
    <source>
        <dbReference type="EMBL" id="MCM8558376.1"/>
    </source>
</evidence>
<dbReference type="InterPro" id="IPR010131">
    <property type="entry name" value="MdtP/NodT-like"/>
</dbReference>
<keyword evidence="2" id="KW-1134">Transmembrane beta strand</keyword>
<keyword evidence="2" id="KW-0449">Lipoprotein</keyword>
<dbReference type="InterPro" id="IPR003423">
    <property type="entry name" value="OMP_efflux"/>
</dbReference>
<feature type="chain" id="PRO_5041019094" evidence="2">
    <location>
        <begin position="20"/>
        <end position="465"/>
    </location>
</feature>
<evidence type="ECO:0000256" key="1">
    <source>
        <dbReference type="ARBA" id="ARBA00007613"/>
    </source>
</evidence>
<keyword evidence="2" id="KW-0812">Transmembrane</keyword>
<organism evidence="3 4">
    <name type="scientific">Sphingomicrobium sediminis</name>
    <dbReference type="NCBI Taxonomy" id="2950949"/>
    <lineage>
        <taxon>Bacteria</taxon>
        <taxon>Pseudomonadati</taxon>
        <taxon>Pseudomonadota</taxon>
        <taxon>Alphaproteobacteria</taxon>
        <taxon>Sphingomonadales</taxon>
        <taxon>Sphingomonadaceae</taxon>
        <taxon>Sphingomicrobium</taxon>
    </lineage>
</organism>
<keyword evidence="4" id="KW-1185">Reference proteome</keyword>
<comment type="caution">
    <text evidence="3">The sequence shown here is derived from an EMBL/GenBank/DDBJ whole genome shotgun (WGS) entry which is preliminary data.</text>
</comment>
<keyword evidence="2" id="KW-0732">Signal</keyword>
<dbReference type="PANTHER" id="PTHR30203">
    <property type="entry name" value="OUTER MEMBRANE CATION EFFLUX PROTEIN"/>
    <property type="match status" value="1"/>
</dbReference>
<sequence>MRRALLTPALALSLTACIAGPEAVPTASDAAVPESFLFAPEATPADEAQVAALLPDDPAFAALAETALAQNPTLGQAIARLDIARASAARAGAERLPSLGYDAGVQGSRTNINAPDNLPLETEQVAYSANLTARWDPDIFGRLRNAERAALLRIDAADADAAAVRLALTADIAGAVTDWRTLQAREAALRSDLNAATRLADLAGTREEAGIAPGFDRFRAETQAAASRSRLAALDSARAELLGRLVALTALPAGDVVAALELEDEADMLAPPPPSLPSVLVASRPDIQAAAFRLQAADADLAATAAQRFPRISLSAGIGLLAFAMGDIFDADSVVANATAGLAGPLLDFGRIEAEIDAGEAQTRLAFQQYRGALFTAFGEVESAYALVAAADAEAAATLEEAEMATRAANLADTRYRAGLDNFLTVLEARRVADASGDRAAAALGRAQRARVLLWQALGGSPLAL</sequence>
<dbReference type="GO" id="GO:0005886">
    <property type="term" value="C:plasma membrane"/>
    <property type="evidence" value="ECO:0007669"/>
    <property type="project" value="UniProtKB-SubCell"/>
</dbReference>
<dbReference type="PANTHER" id="PTHR30203:SF33">
    <property type="entry name" value="BLR4455 PROTEIN"/>
    <property type="match status" value="1"/>
</dbReference>
<dbReference type="EMBL" id="JAMSHT010000001">
    <property type="protein sequence ID" value="MCM8558376.1"/>
    <property type="molecule type" value="Genomic_DNA"/>
</dbReference>
<dbReference type="GO" id="GO:0015562">
    <property type="term" value="F:efflux transmembrane transporter activity"/>
    <property type="evidence" value="ECO:0007669"/>
    <property type="project" value="InterPro"/>
</dbReference>
<dbReference type="Gene3D" id="1.20.1600.10">
    <property type="entry name" value="Outer membrane efflux proteins (OEP)"/>
    <property type="match status" value="1"/>
</dbReference>
<comment type="subcellular location">
    <subcellularLocation>
        <location evidence="2">Cell membrane</location>
        <topology evidence="2">Lipid-anchor</topology>
    </subcellularLocation>
</comment>
<dbReference type="Pfam" id="PF02321">
    <property type="entry name" value="OEP"/>
    <property type="match status" value="2"/>
</dbReference>
<proteinExistence type="inferred from homology"/>
<dbReference type="SUPFAM" id="SSF56954">
    <property type="entry name" value="Outer membrane efflux proteins (OEP)"/>
    <property type="match status" value="1"/>
</dbReference>
<dbReference type="AlphaFoldDB" id="A0A9X2EK94"/>
<keyword evidence="2" id="KW-0564">Palmitate</keyword>